<protein>
    <recommendedName>
        <fullName evidence="2">Glycosyltransferase RgtA/B/C/D-like domain-containing protein</fullName>
    </recommendedName>
</protein>
<dbReference type="Pfam" id="PF13231">
    <property type="entry name" value="PMT_2"/>
    <property type="match status" value="1"/>
</dbReference>
<evidence type="ECO:0000256" key="1">
    <source>
        <dbReference type="SAM" id="Phobius"/>
    </source>
</evidence>
<feature type="transmembrane region" description="Helical" evidence="1">
    <location>
        <begin position="109"/>
        <end position="131"/>
    </location>
</feature>
<dbReference type="EMBL" id="CP030840">
    <property type="protein sequence ID" value="AXC14273.1"/>
    <property type="molecule type" value="Genomic_DNA"/>
</dbReference>
<keyword evidence="1" id="KW-0812">Transmembrane</keyword>
<feature type="transmembrane region" description="Helical" evidence="1">
    <location>
        <begin position="337"/>
        <end position="356"/>
    </location>
</feature>
<feature type="transmembrane region" description="Helical" evidence="1">
    <location>
        <begin position="236"/>
        <end position="257"/>
    </location>
</feature>
<feature type="transmembrane region" description="Helical" evidence="1">
    <location>
        <begin position="196"/>
        <end position="229"/>
    </location>
</feature>
<reference evidence="3 4" key="1">
    <citation type="journal article" date="2018" name="Front. Microbiol.">
        <title>Hydrolytic Capabilities as a Key to Environmental Success: Chitinolytic and Cellulolytic Acidobacteria From Acidic Sub-arctic Soils and Boreal Peatlands.</title>
        <authorList>
            <person name="Belova S.E."/>
            <person name="Ravin N.V."/>
            <person name="Pankratov T.A."/>
            <person name="Rakitin A.L."/>
            <person name="Ivanova A.A."/>
            <person name="Beletsky A.V."/>
            <person name="Mardanov A.V."/>
            <person name="Sinninghe Damste J.S."/>
            <person name="Dedysh S.N."/>
        </authorList>
    </citation>
    <scope>NUCLEOTIDE SEQUENCE [LARGE SCALE GENOMIC DNA]</scope>
    <source>
        <strain evidence="3 4">SBC82</strain>
    </source>
</reference>
<accession>A0A2Z5G4Z8</accession>
<gene>
    <name evidence="3" type="ORF">ACPOL_5013</name>
</gene>
<feature type="transmembrane region" description="Helical" evidence="1">
    <location>
        <begin position="311"/>
        <end position="331"/>
    </location>
</feature>
<evidence type="ECO:0000259" key="2">
    <source>
        <dbReference type="Pfam" id="PF13231"/>
    </source>
</evidence>
<dbReference type="Proteomes" id="UP000253606">
    <property type="component" value="Chromosome"/>
</dbReference>
<dbReference type="OrthoDB" id="104153at2"/>
<keyword evidence="1" id="KW-0472">Membrane</keyword>
<feature type="transmembrane region" description="Helical" evidence="1">
    <location>
        <begin position="363"/>
        <end position="383"/>
    </location>
</feature>
<sequence>MSFAQRLRKFRFDRPQRIAAVLLLLLFSQCYWVTRHQTLTERDYQYARCGREMWEKPSPLAGYFTSCGNIHDGTLAYRAAGLLLTMERIFSGASSNNSPWELRHQLSDVLLLMRLPFIFCGLCLGAALWWVTRRLFGNEGGFVALSLYCFSPEIVHACTYPNPEILAAFGFFAAVYTAIGVAHAMQGPRRKWRPRIVLLTAALGFTAASHVAAALLAFFVALGFMIYLAERRRSSLIPIALYSAVGTLLILFASYAFRPDAFSYVFRSAAARMWFSLEPAKALFTSLPNAGMTLAAAISLLLFISVKRSRYFGNLAALLVTALLLPIVTTGVPGEPWLWMVPFLLTFIGGVFADALETPQRRIFLIATCGILVMQAALCVASLPRLVN</sequence>
<keyword evidence="1" id="KW-1133">Transmembrane helix</keyword>
<evidence type="ECO:0000313" key="3">
    <source>
        <dbReference type="EMBL" id="AXC14273.1"/>
    </source>
</evidence>
<dbReference type="KEGG" id="abas:ACPOL_5013"/>
<keyword evidence="4" id="KW-1185">Reference proteome</keyword>
<dbReference type="RefSeq" id="WP_114209085.1">
    <property type="nucleotide sequence ID" value="NZ_CP030840.1"/>
</dbReference>
<evidence type="ECO:0000313" key="4">
    <source>
        <dbReference type="Proteomes" id="UP000253606"/>
    </source>
</evidence>
<feature type="transmembrane region" description="Helical" evidence="1">
    <location>
        <begin position="165"/>
        <end position="184"/>
    </location>
</feature>
<proteinExistence type="predicted"/>
<organism evidence="3 4">
    <name type="scientific">Acidisarcina polymorpha</name>
    <dbReference type="NCBI Taxonomy" id="2211140"/>
    <lineage>
        <taxon>Bacteria</taxon>
        <taxon>Pseudomonadati</taxon>
        <taxon>Acidobacteriota</taxon>
        <taxon>Terriglobia</taxon>
        <taxon>Terriglobales</taxon>
        <taxon>Acidobacteriaceae</taxon>
        <taxon>Acidisarcina</taxon>
    </lineage>
</organism>
<feature type="domain" description="Glycosyltransferase RgtA/B/C/D-like" evidence="2">
    <location>
        <begin position="111"/>
        <end position="253"/>
    </location>
</feature>
<name>A0A2Z5G4Z8_9BACT</name>
<dbReference type="InterPro" id="IPR038731">
    <property type="entry name" value="RgtA/B/C-like"/>
</dbReference>
<dbReference type="AlphaFoldDB" id="A0A2Z5G4Z8"/>
<feature type="transmembrane region" description="Helical" evidence="1">
    <location>
        <begin position="282"/>
        <end position="304"/>
    </location>
</feature>